<dbReference type="Gene3D" id="3.30.160.60">
    <property type="entry name" value="Classic Zinc Finger"/>
    <property type="match status" value="6"/>
</dbReference>
<evidence type="ECO:0000256" key="5">
    <source>
        <dbReference type="ARBA" id="ARBA00023242"/>
    </source>
</evidence>
<dbReference type="PANTHER" id="PTHR24388">
    <property type="entry name" value="ZINC FINGER PROTEIN"/>
    <property type="match status" value="1"/>
</dbReference>
<dbReference type="PANTHER" id="PTHR24388:SF104">
    <property type="entry name" value="AT-RICH BINDING PROTEIN-RELATED"/>
    <property type="match status" value="1"/>
</dbReference>
<dbReference type="PROSITE" id="PS50157">
    <property type="entry name" value="ZINC_FINGER_C2H2_2"/>
    <property type="match status" value="6"/>
</dbReference>
<dbReference type="InterPro" id="IPR050527">
    <property type="entry name" value="Snail/Krueppel_Znf"/>
</dbReference>
<dbReference type="PROSITE" id="PS00028">
    <property type="entry name" value="ZINC_FINGER_C2H2_1"/>
    <property type="match status" value="7"/>
</dbReference>
<evidence type="ECO:0000256" key="6">
    <source>
        <dbReference type="ARBA" id="ARBA00037948"/>
    </source>
</evidence>
<dbReference type="InterPro" id="IPR036236">
    <property type="entry name" value="Znf_C2H2_sf"/>
</dbReference>
<keyword evidence="10" id="KW-1185">Reference proteome</keyword>
<dbReference type="InterPro" id="IPR013087">
    <property type="entry name" value="Znf_C2H2_type"/>
</dbReference>
<feature type="domain" description="C2H2-type" evidence="8">
    <location>
        <begin position="184"/>
        <end position="211"/>
    </location>
</feature>
<comment type="caution">
    <text evidence="9">The sequence shown here is derived from an EMBL/GenBank/DDBJ whole genome shotgun (WGS) entry which is preliminary data.</text>
</comment>
<keyword evidence="1" id="KW-0479">Metal-binding</keyword>
<dbReference type="GO" id="GO:0000978">
    <property type="term" value="F:RNA polymerase II cis-regulatory region sequence-specific DNA binding"/>
    <property type="evidence" value="ECO:0007669"/>
    <property type="project" value="TreeGrafter"/>
</dbReference>
<dbReference type="AlphaFoldDB" id="A0AAN7ZSJ9"/>
<dbReference type="FunFam" id="3.30.160.60:FF:000759">
    <property type="entry name" value="zinc finger protein 16"/>
    <property type="match status" value="1"/>
</dbReference>
<dbReference type="GO" id="GO:0008270">
    <property type="term" value="F:zinc ion binding"/>
    <property type="evidence" value="ECO:0007669"/>
    <property type="project" value="UniProtKB-KW"/>
</dbReference>
<proteinExistence type="inferred from homology"/>
<feature type="domain" description="C2H2-type" evidence="8">
    <location>
        <begin position="212"/>
        <end position="239"/>
    </location>
</feature>
<keyword evidence="5" id="KW-0539">Nucleus</keyword>
<keyword evidence="4" id="KW-0862">Zinc</keyword>
<comment type="similarity">
    <text evidence="6">Belongs to the snail C2H2-type zinc-finger protein family.</text>
</comment>
<organism evidence="9 10">
    <name type="scientific">Pyrocoelia pectoralis</name>
    <dbReference type="NCBI Taxonomy" id="417401"/>
    <lineage>
        <taxon>Eukaryota</taxon>
        <taxon>Metazoa</taxon>
        <taxon>Ecdysozoa</taxon>
        <taxon>Arthropoda</taxon>
        <taxon>Hexapoda</taxon>
        <taxon>Insecta</taxon>
        <taxon>Pterygota</taxon>
        <taxon>Neoptera</taxon>
        <taxon>Endopterygota</taxon>
        <taxon>Coleoptera</taxon>
        <taxon>Polyphaga</taxon>
        <taxon>Elateriformia</taxon>
        <taxon>Elateroidea</taxon>
        <taxon>Lampyridae</taxon>
        <taxon>Lampyrinae</taxon>
        <taxon>Pyrocoelia</taxon>
    </lineage>
</organism>
<dbReference type="EMBL" id="JAVRBK010000003">
    <property type="protein sequence ID" value="KAK5647093.1"/>
    <property type="molecule type" value="Genomic_DNA"/>
</dbReference>
<gene>
    <name evidence="9" type="ORF">RI129_005557</name>
</gene>
<dbReference type="FunFam" id="3.30.160.60:FF:001573">
    <property type="entry name" value="Zinc finger protein 407"/>
    <property type="match status" value="1"/>
</dbReference>
<evidence type="ECO:0000313" key="9">
    <source>
        <dbReference type="EMBL" id="KAK5647093.1"/>
    </source>
</evidence>
<dbReference type="GO" id="GO:0000981">
    <property type="term" value="F:DNA-binding transcription factor activity, RNA polymerase II-specific"/>
    <property type="evidence" value="ECO:0007669"/>
    <property type="project" value="TreeGrafter"/>
</dbReference>
<dbReference type="Pfam" id="PF00096">
    <property type="entry name" value="zf-C2H2"/>
    <property type="match status" value="3"/>
</dbReference>
<feature type="domain" description="C2H2-type" evidence="8">
    <location>
        <begin position="268"/>
        <end position="295"/>
    </location>
</feature>
<dbReference type="Proteomes" id="UP001329430">
    <property type="component" value="Chromosome 3"/>
</dbReference>
<evidence type="ECO:0000256" key="1">
    <source>
        <dbReference type="ARBA" id="ARBA00022723"/>
    </source>
</evidence>
<sequence length="437" mass="50125">MSLLSCPVCLKPHFQGVDSLRTSLISVATTHISCPVCNELLLGLDKLTIHLFSHISQVTTTVSNEMSTRNEEISMSDQVTATVQVERDIFKCNICEFCFSDQTILDLHQQLLHQTTEKKKGKYNYFCHLCPKQFKMRGSLMVHLRVAHFSFVQNNYKNHLIGDAIGEPTGETVDKRKSLQDKHWECEVCLKLFTTKYFLKKHKRLHTGEMPYYCSQCNKYFTFQQSYHKHMLYHSDNKPHVCSECGRAFKELSTLHNHERIHSGERPFTCETCGKSFRQRVSYLVHCRIHTGAMPYKCTACNKSFRYKVSQRSHKCTVDPPGTIVRKPDLVEKLKQNQMNSVPHTDNCINIQTPNYTMKDGNVIDDILNFPSPVTTDNSDSYNLSLSPILSEVEALCLSNYSNNDEMNNVVTDDALATINEESFKELLYGSQQNSSQ</sequence>
<evidence type="ECO:0000256" key="2">
    <source>
        <dbReference type="ARBA" id="ARBA00022737"/>
    </source>
</evidence>
<keyword evidence="3 7" id="KW-0863">Zinc-finger</keyword>
<dbReference type="SUPFAM" id="SSF57667">
    <property type="entry name" value="beta-beta-alpha zinc fingers"/>
    <property type="match status" value="4"/>
</dbReference>
<evidence type="ECO:0000259" key="8">
    <source>
        <dbReference type="PROSITE" id="PS50157"/>
    </source>
</evidence>
<evidence type="ECO:0000256" key="4">
    <source>
        <dbReference type="ARBA" id="ARBA00022833"/>
    </source>
</evidence>
<feature type="domain" description="C2H2-type" evidence="8">
    <location>
        <begin position="125"/>
        <end position="148"/>
    </location>
</feature>
<feature type="domain" description="C2H2-type" evidence="8">
    <location>
        <begin position="240"/>
        <end position="267"/>
    </location>
</feature>
<dbReference type="FunFam" id="3.30.160.60:FF:003145">
    <property type="entry name" value="CG14655"/>
    <property type="match status" value="1"/>
</dbReference>
<accession>A0AAN7ZSJ9</accession>
<protein>
    <recommendedName>
        <fullName evidence="8">C2H2-type domain-containing protein</fullName>
    </recommendedName>
</protein>
<name>A0AAN7ZSJ9_9COLE</name>
<dbReference type="FunFam" id="3.30.160.60:FF:003317">
    <property type="entry name" value="Zinc finger protein 322"/>
    <property type="match status" value="1"/>
</dbReference>
<evidence type="ECO:0000313" key="10">
    <source>
        <dbReference type="Proteomes" id="UP001329430"/>
    </source>
</evidence>
<evidence type="ECO:0000256" key="3">
    <source>
        <dbReference type="ARBA" id="ARBA00022771"/>
    </source>
</evidence>
<evidence type="ECO:0000256" key="7">
    <source>
        <dbReference type="PROSITE-ProRule" id="PRU00042"/>
    </source>
</evidence>
<reference evidence="9 10" key="1">
    <citation type="journal article" date="2024" name="Insects">
        <title>An Improved Chromosome-Level Genome Assembly of the Firefly Pyrocoelia pectoralis.</title>
        <authorList>
            <person name="Fu X."/>
            <person name="Meyer-Rochow V.B."/>
            <person name="Ballantyne L."/>
            <person name="Zhu X."/>
        </authorList>
    </citation>
    <scope>NUCLEOTIDE SEQUENCE [LARGE SCALE GENOMIC DNA]</scope>
    <source>
        <strain evidence="9">XCY_ONT2</strain>
    </source>
</reference>
<dbReference type="SMART" id="SM00355">
    <property type="entry name" value="ZnF_C2H2"/>
    <property type="match status" value="8"/>
</dbReference>
<feature type="domain" description="C2H2-type" evidence="8">
    <location>
        <begin position="90"/>
        <end position="118"/>
    </location>
</feature>
<keyword evidence="2" id="KW-0677">Repeat</keyword>